<dbReference type="Gene3D" id="3.60.130.30">
    <property type="match status" value="1"/>
</dbReference>
<dbReference type="AlphaFoldDB" id="A0AAD7GRM9"/>
<sequence>IVDAVSRIIAVLAGQPHSTSWDADVASAYRHISEEGAAAAFPCDLRMHRRGGFVVQNVGIYYGQGARIPTRLRTGIYEPMLDHLLGNPAVERMATFASAAFALWAPRLHQYYREHDNKLHECFPHLCCNFPWSVFSCAAFNFGPSVWTFRHCDVLNPPFGWCAVQCAGEFDATQGRHLVLWDLKLVVEFPAGALILLPSATITHSNIPVAPGQKHISFTQYTAGGLMRFVDNGFRMDTEVEAEDPKE</sequence>
<feature type="non-terminal residue" evidence="1">
    <location>
        <position position="1"/>
    </location>
</feature>
<accession>A0AAD7GRM9</accession>
<organism evidence="1 2">
    <name type="scientific">Mycena rosella</name>
    <name type="common">Pink bonnet</name>
    <name type="synonym">Agaricus rosellus</name>
    <dbReference type="NCBI Taxonomy" id="1033263"/>
    <lineage>
        <taxon>Eukaryota</taxon>
        <taxon>Fungi</taxon>
        <taxon>Dikarya</taxon>
        <taxon>Basidiomycota</taxon>
        <taxon>Agaricomycotina</taxon>
        <taxon>Agaricomycetes</taxon>
        <taxon>Agaricomycetidae</taxon>
        <taxon>Agaricales</taxon>
        <taxon>Marasmiineae</taxon>
        <taxon>Mycenaceae</taxon>
        <taxon>Mycena</taxon>
    </lineage>
</organism>
<feature type="non-terminal residue" evidence="1">
    <location>
        <position position="247"/>
    </location>
</feature>
<keyword evidence="2" id="KW-1185">Reference proteome</keyword>
<comment type="caution">
    <text evidence="1">The sequence shown here is derived from an EMBL/GenBank/DDBJ whole genome shotgun (WGS) entry which is preliminary data.</text>
</comment>
<name>A0AAD7GRM9_MYCRO</name>
<evidence type="ECO:0000313" key="1">
    <source>
        <dbReference type="EMBL" id="KAJ7703730.1"/>
    </source>
</evidence>
<reference evidence="1" key="1">
    <citation type="submission" date="2023-03" db="EMBL/GenBank/DDBJ databases">
        <title>Massive genome expansion in bonnet fungi (Mycena s.s.) driven by repeated elements and novel gene families across ecological guilds.</title>
        <authorList>
            <consortium name="Lawrence Berkeley National Laboratory"/>
            <person name="Harder C.B."/>
            <person name="Miyauchi S."/>
            <person name="Viragh M."/>
            <person name="Kuo A."/>
            <person name="Thoen E."/>
            <person name="Andreopoulos B."/>
            <person name="Lu D."/>
            <person name="Skrede I."/>
            <person name="Drula E."/>
            <person name="Henrissat B."/>
            <person name="Morin E."/>
            <person name="Kohler A."/>
            <person name="Barry K."/>
            <person name="LaButti K."/>
            <person name="Morin E."/>
            <person name="Salamov A."/>
            <person name="Lipzen A."/>
            <person name="Mereny Z."/>
            <person name="Hegedus B."/>
            <person name="Baldrian P."/>
            <person name="Stursova M."/>
            <person name="Weitz H."/>
            <person name="Taylor A."/>
            <person name="Grigoriev I.V."/>
            <person name="Nagy L.G."/>
            <person name="Martin F."/>
            <person name="Kauserud H."/>
        </authorList>
    </citation>
    <scope>NUCLEOTIDE SEQUENCE</scope>
    <source>
        <strain evidence="1">CBHHK067</strain>
    </source>
</reference>
<gene>
    <name evidence="1" type="ORF">B0H17DRAFT_854693</name>
</gene>
<evidence type="ECO:0000313" key="2">
    <source>
        <dbReference type="Proteomes" id="UP001221757"/>
    </source>
</evidence>
<proteinExistence type="predicted"/>
<protein>
    <submittedName>
        <fullName evidence="1">Uncharacterized protein</fullName>
    </submittedName>
</protein>
<dbReference type="Proteomes" id="UP001221757">
    <property type="component" value="Unassembled WGS sequence"/>
</dbReference>
<dbReference type="EMBL" id="JARKIE010000012">
    <property type="protein sequence ID" value="KAJ7703730.1"/>
    <property type="molecule type" value="Genomic_DNA"/>
</dbReference>